<name>A0A3D9SCT4_9BACL</name>
<accession>A0A3D9SCT4</accession>
<dbReference type="InterPro" id="IPR048394">
    <property type="entry name" value="FakA-like_M"/>
</dbReference>
<sequence>MTKRFINGSDFMGMVLSGAENLHNNEERINALNVFPVPDGDTGTNMNLTMTSGKRELQSKPSPAVGKVAEALSKGLLMGARGNSGVILSQLFRGFAKSISQLEQIDPNQFAAALQSGVDMAYKAVVKPVEGTILTVAKDAAKHAVFCAKRTNDLTELMSEVVAKANESLARTPDLLPVLKQVGVVDSGGQGLVCIYEGFLRAMKEEQGISTDPSSIGTEAAFPELFKAANTGTPAAAATAPAAKRPVQANGSAQSRLVTEDIEFLYDMEFFINRKLGDRHALRFDEALFKGMLSRDGDSIIIIADDEIIKVHVHTRKPGDVLNHALQYGELTQIHILNMREQHRDLLQEEMAELSSTTAPASNEELHETAIVEEAALGLAVSEVLTGAQATSLSAEQAHEWAPFGIIAVAMGEGIGSIFLDNNVDVVLSGGQSMNPSTEDFVNAIDSLSAEHIFLLPNNGNIILAAQQAAELSERHVTVIGTKTIPQGLAAVLAFKEEGTAEENTEAMNVASKNVRSGQVTSAVRNTEIDGITIQEGDYIGIMEKSIVASSASLQETCQALLSRMLEDGGELVTILTGEQANAAETTEFVTWAQGTFDEAEFEVHAGGQPLYPYLFAVE</sequence>
<dbReference type="InterPro" id="IPR036117">
    <property type="entry name" value="DhaL_dom_sf"/>
</dbReference>
<protein>
    <recommendedName>
        <fullName evidence="1">DhaL domain-containing protein</fullName>
    </recommendedName>
</protein>
<dbReference type="InterPro" id="IPR019986">
    <property type="entry name" value="YloV-like"/>
</dbReference>
<evidence type="ECO:0000313" key="2">
    <source>
        <dbReference type="EMBL" id="REE88619.1"/>
    </source>
</evidence>
<evidence type="ECO:0000259" key="1">
    <source>
        <dbReference type="PROSITE" id="PS51480"/>
    </source>
</evidence>
<reference evidence="2 3" key="1">
    <citation type="submission" date="2018-08" db="EMBL/GenBank/DDBJ databases">
        <title>Genomic Encyclopedia of Type Strains, Phase III (KMG-III): the genomes of soil and plant-associated and newly described type strains.</title>
        <authorList>
            <person name="Whitman W."/>
        </authorList>
    </citation>
    <scope>NUCLEOTIDE SEQUENCE [LARGE SCALE GENOMIC DNA]</scope>
    <source>
        <strain evidence="2 3">CGMCC 1.10966</strain>
    </source>
</reference>
<dbReference type="PANTHER" id="PTHR33434:SF4">
    <property type="entry name" value="PHOSPHATASE PROTEIN"/>
    <property type="match status" value="1"/>
</dbReference>
<dbReference type="Pfam" id="PF02734">
    <property type="entry name" value="Dak2"/>
    <property type="match status" value="1"/>
</dbReference>
<dbReference type="AlphaFoldDB" id="A0A3D9SCT4"/>
<dbReference type="InterPro" id="IPR050270">
    <property type="entry name" value="DegV_domain_contain"/>
</dbReference>
<dbReference type="OrthoDB" id="9760324at2"/>
<dbReference type="Pfam" id="PF21645">
    <property type="entry name" value="FakA-like_M"/>
    <property type="match status" value="1"/>
</dbReference>
<evidence type="ECO:0000313" key="3">
    <source>
        <dbReference type="Proteomes" id="UP000256304"/>
    </source>
</evidence>
<feature type="domain" description="DhaL" evidence="1">
    <location>
        <begin position="9"/>
        <end position="201"/>
    </location>
</feature>
<comment type="caution">
    <text evidence="2">The sequence shown here is derived from an EMBL/GenBank/DDBJ whole genome shotgun (WGS) entry which is preliminary data.</text>
</comment>
<gene>
    <name evidence="2" type="ORF">A8990_108115</name>
</gene>
<dbReference type="InterPro" id="IPR033470">
    <property type="entry name" value="FakA-like_C"/>
</dbReference>
<dbReference type="EMBL" id="QTTN01000008">
    <property type="protein sequence ID" value="REE88619.1"/>
    <property type="molecule type" value="Genomic_DNA"/>
</dbReference>
<dbReference type="GO" id="GO:0004371">
    <property type="term" value="F:glycerone kinase activity"/>
    <property type="evidence" value="ECO:0007669"/>
    <property type="project" value="InterPro"/>
</dbReference>
<dbReference type="PANTHER" id="PTHR33434">
    <property type="entry name" value="DEGV DOMAIN-CONTAINING PROTEIN DR_1986-RELATED"/>
    <property type="match status" value="1"/>
</dbReference>
<dbReference type="SMART" id="SM01120">
    <property type="entry name" value="Dak2"/>
    <property type="match status" value="1"/>
</dbReference>
<dbReference type="RefSeq" id="WP_116188718.1">
    <property type="nucleotide sequence ID" value="NZ_QTTN01000008.1"/>
</dbReference>
<organism evidence="2 3">
    <name type="scientific">Paenibacillus taihuensis</name>
    <dbReference type="NCBI Taxonomy" id="1156355"/>
    <lineage>
        <taxon>Bacteria</taxon>
        <taxon>Bacillati</taxon>
        <taxon>Bacillota</taxon>
        <taxon>Bacilli</taxon>
        <taxon>Bacillales</taxon>
        <taxon>Paenibacillaceae</taxon>
        <taxon>Paenibacillus</taxon>
    </lineage>
</organism>
<dbReference type="InterPro" id="IPR004007">
    <property type="entry name" value="DhaL_dom"/>
</dbReference>
<keyword evidence="3" id="KW-1185">Reference proteome</keyword>
<proteinExistence type="predicted"/>
<dbReference type="NCBIfam" id="TIGR03599">
    <property type="entry name" value="YloV"/>
    <property type="match status" value="1"/>
</dbReference>
<dbReference type="SUPFAM" id="SSF101473">
    <property type="entry name" value="DhaL-like"/>
    <property type="match status" value="1"/>
</dbReference>
<dbReference type="SMART" id="SM01121">
    <property type="entry name" value="Dak1_2"/>
    <property type="match status" value="1"/>
</dbReference>
<dbReference type="Proteomes" id="UP000256304">
    <property type="component" value="Unassembled WGS sequence"/>
</dbReference>
<dbReference type="GO" id="GO:0006071">
    <property type="term" value="P:glycerol metabolic process"/>
    <property type="evidence" value="ECO:0007669"/>
    <property type="project" value="InterPro"/>
</dbReference>
<dbReference type="PROSITE" id="PS51480">
    <property type="entry name" value="DHAL"/>
    <property type="match status" value="1"/>
</dbReference>
<dbReference type="Pfam" id="PF13684">
    <property type="entry name" value="FakA-like_C"/>
    <property type="match status" value="1"/>
</dbReference>
<dbReference type="Gene3D" id="1.25.40.340">
    <property type="match status" value="1"/>
</dbReference>